<feature type="compositionally biased region" description="Basic and acidic residues" evidence="1">
    <location>
        <begin position="114"/>
        <end position="132"/>
    </location>
</feature>
<evidence type="ECO:0000313" key="2">
    <source>
        <dbReference type="EMBL" id="ARF09329.1"/>
    </source>
</evidence>
<proteinExistence type="predicted"/>
<name>A0A1V0SC94_9VIRU</name>
<feature type="compositionally biased region" description="Basic and acidic residues" evidence="1">
    <location>
        <begin position="146"/>
        <end position="204"/>
    </location>
</feature>
<dbReference type="EMBL" id="KY684084">
    <property type="protein sequence ID" value="ARF09329.1"/>
    <property type="molecule type" value="Genomic_DNA"/>
</dbReference>
<gene>
    <name evidence="2" type="ORF">Catovirus_2_278</name>
</gene>
<protein>
    <submittedName>
        <fullName evidence="2">Uncharacterized protein</fullName>
    </submittedName>
</protein>
<feature type="region of interest" description="Disordered" evidence="1">
    <location>
        <begin position="114"/>
        <end position="206"/>
    </location>
</feature>
<dbReference type="InterPro" id="IPR043872">
    <property type="entry name" value="DUF5832"/>
</dbReference>
<organism evidence="2">
    <name type="scientific">Catovirus CTV1</name>
    <dbReference type="NCBI Taxonomy" id="1977631"/>
    <lineage>
        <taxon>Viruses</taxon>
        <taxon>Varidnaviria</taxon>
        <taxon>Bamfordvirae</taxon>
        <taxon>Nucleocytoviricota</taxon>
        <taxon>Megaviricetes</taxon>
        <taxon>Imitervirales</taxon>
        <taxon>Mimiviridae</taxon>
        <taxon>Klosneuvirinae</taxon>
        <taxon>Catovirus</taxon>
    </lineage>
</organism>
<sequence length="233" mass="27152">MTEKESSNKENTETIKIDHLKEDLPIPGQHFCCISFISPEGVKNTTIRGVKVRGVFDTYDEASAYAKKLQQDDPLFNIYVGEVGKWLPWDPSPDDKTKVKDSQYAEEELQNVMREYEKNSERAKKAESDRKQSLMRKALQDAKINSAKEKLEAEKDKLRQKVQENKKNQNKKPEEPKVPKQDENDKVTKEKIVEREQEIKRSEDNLQTLDANLNKLKDIYANIQEKKRKLAEK</sequence>
<dbReference type="Pfam" id="PF19150">
    <property type="entry name" value="DUF5832"/>
    <property type="match status" value="1"/>
</dbReference>
<evidence type="ECO:0000256" key="1">
    <source>
        <dbReference type="SAM" id="MobiDB-lite"/>
    </source>
</evidence>
<accession>A0A1V0SC94</accession>
<reference evidence="2" key="1">
    <citation type="journal article" date="2017" name="Science">
        <title>Giant viruses with an expanded complement of translation system components.</title>
        <authorList>
            <person name="Schulz F."/>
            <person name="Yutin N."/>
            <person name="Ivanova N.N."/>
            <person name="Ortega D.R."/>
            <person name="Lee T.K."/>
            <person name="Vierheilig J."/>
            <person name="Daims H."/>
            <person name="Horn M."/>
            <person name="Wagner M."/>
            <person name="Jensen G.J."/>
            <person name="Kyrpides N.C."/>
            <person name="Koonin E.V."/>
            <person name="Woyke T."/>
        </authorList>
    </citation>
    <scope>NUCLEOTIDE SEQUENCE</scope>
    <source>
        <strain evidence="2">CTV1</strain>
    </source>
</reference>